<evidence type="ECO:0000313" key="2">
    <source>
        <dbReference type="EMBL" id="MDD7968126.1"/>
    </source>
</evidence>
<dbReference type="InterPro" id="IPR004360">
    <property type="entry name" value="Glyas_Fos-R_dOase_dom"/>
</dbReference>
<gene>
    <name evidence="2" type="ORF">PGB27_22500</name>
</gene>
<dbReference type="EMBL" id="JAQZAO010000010">
    <property type="protein sequence ID" value="MDD7968126.1"/>
    <property type="molecule type" value="Genomic_DNA"/>
</dbReference>
<proteinExistence type="predicted"/>
<protein>
    <submittedName>
        <fullName evidence="2">VOC family protein</fullName>
    </submittedName>
</protein>
<dbReference type="InterPro" id="IPR037523">
    <property type="entry name" value="VOC_core"/>
</dbReference>
<sequence length="165" mass="17774">MSSLQTSPDSAVDATEQQQTMALEVVVIPVADVDRALQFYRGLGWRLDADVTTDPAFRVVQLTPPGSGCSIIFGRGVTTAIPGSSQGLHLIVLDLEKARAELVARGAEVSEPFHDAGGVFHHADDAALVAGVDPERRSYGSFASFLDPDGNRWFLQEIQERLPGR</sequence>
<organism evidence="2 3">
    <name type="scientific">Actinomycetospora lemnae</name>
    <dbReference type="NCBI Taxonomy" id="3019891"/>
    <lineage>
        <taxon>Bacteria</taxon>
        <taxon>Bacillati</taxon>
        <taxon>Actinomycetota</taxon>
        <taxon>Actinomycetes</taxon>
        <taxon>Pseudonocardiales</taxon>
        <taxon>Pseudonocardiaceae</taxon>
        <taxon>Actinomycetospora</taxon>
    </lineage>
</organism>
<evidence type="ECO:0000313" key="3">
    <source>
        <dbReference type="Proteomes" id="UP001300763"/>
    </source>
</evidence>
<keyword evidence="3" id="KW-1185">Reference proteome</keyword>
<dbReference type="Pfam" id="PF00903">
    <property type="entry name" value="Glyoxalase"/>
    <property type="match status" value="1"/>
</dbReference>
<dbReference type="PROSITE" id="PS51819">
    <property type="entry name" value="VOC"/>
    <property type="match status" value="1"/>
</dbReference>
<feature type="domain" description="VOC" evidence="1">
    <location>
        <begin position="22"/>
        <end position="158"/>
    </location>
</feature>
<dbReference type="InterPro" id="IPR029068">
    <property type="entry name" value="Glyas_Bleomycin-R_OHBP_Dase"/>
</dbReference>
<dbReference type="Gene3D" id="3.10.180.10">
    <property type="entry name" value="2,3-Dihydroxybiphenyl 1,2-Dioxygenase, domain 1"/>
    <property type="match status" value="1"/>
</dbReference>
<name>A0ABT5SZ42_9PSEU</name>
<evidence type="ECO:0000259" key="1">
    <source>
        <dbReference type="PROSITE" id="PS51819"/>
    </source>
</evidence>
<dbReference type="RefSeq" id="WP_274202654.1">
    <property type="nucleotide sequence ID" value="NZ_JAQZAO010000010.1"/>
</dbReference>
<dbReference type="Proteomes" id="UP001300763">
    <property type="component" value="Unassembled WGS sequence"/>
</dbReference>
<dbReference type="SUPFAM" id="SSF54593">
    <property type="entry name" value="Glyoxalase/Bleomycin resistance protein/Dihydroxybiphenyl dioxygenase"/>
    <property type="match status" value="1"/>
</dbReference>
<comment type="caution">
    <text evidence="2">The sequence shown here is derived from an EMBL/GenBank/DDBJ whole genome shotgun (WGS) entry which is preliminary data.</text>
</comment>
<accession>A0ABT5SZ42</accession>
<reference evidence="2 3" key="1">
    <citation type="submission" date="2023-02" db="EMBL/GenBank/DDBJ databases">
        <title>Genome sequencing required for Actinomycetospora new species description.</title>
        <authorList>
            <person name="Saimee Y."/>
            <person name="Duangmal K."/>
        </authorList>
    </citation>
    <scope>NUCLEOTIDE SEQUENCE [LARGE SCALE GENOMIC DNA]</scope>
    <source>
        <strain evidence="2 3">DW7H6</strain>
    </source>
</reference>